<evidence type="ECO:0000256" key="2">
    <source>
        <dbReference type="ARBA" id="ARBA00022741"/>
    </source>
</evidence>
<keyword evidence="7" id="KW-1185">Reference proteome</keyword>
<dbReference type="GO" id="GO:0046872">
    <property type="term" value="F:metal ion binding"/>
    <property type="evidence" value="ECO:0007669"/>
    <property type="project" value="UniProtKB-KW"/>
</dbReference>
<accession>A0A5C3MEE4</accession>
<dbReference type="PANTHER" id="PTHR46498:SF1">
    <property type="entry name" value="GTP-BINDING PROTEIN 8"/>
    <property type="match status" value="1"/>
</dbReference>
<proteinExistence type="predicted"/>
<dbReference type="AlphaFoldDB" id="A0A5C3MEE4"/>
<dbReference type="CDD" id="cd01876">
    <property type="entry name" value="YihA_EngB"/>
    <property type="match status" value="1"/>
</dbReference>
<keyword evidence="4" id="KW-0342">GTP-binding</keyword>
<dbReference type="InterPro" id="IPR030393">
    <property type="entry name" value="G_ENGB_dom"/>
</dbReference>
<gene>
    <name evidence="6" type="ORF">BDQ12DRAFT_734871</name>
</gene>
<evidence type="ECO:0000256" key="1">
    <source>
        <dbReference type="ARBA" id="ARBA00022723"/>
    </source>
</evidence>
<dbReference type="Pfam" id="PF01926">
    <property type="entry name" value="MMR_HSR1"/>
    <property type="match status" value="1"/>
</dbReference>
<evidence type="ECO:0000259" key="5">
    <source>
        <dbReference type="PROSITE" id="PS51706"/>
    </source>
</evidence>
<dbReference type="OrthoDB" id="391988at2759"/>
<evidence type="ECO:0000256" key="4">
    <source>
        <dbReference type="ARBA" id="ARBA00023134"/>
    </source>
</evidence>
<dbReference type="SUPFAM" id="SSF52540">
    <property type="entry name" value="P-loop containing nucleoside triphosphate hydrolases"/>
    <property type="match status" value="1"/>
</dbReference>
<keyword evidence="3" id="KW-0460">Magnesium</keyword>
<evidence type="ECO:0000256" key="3">
    <source>
        <dbReference type="ARBA" id="ARBA00022842"/>
    </source>
</evidence>
<evidence type="ECO:0000313" key="6">
    <source>
        <dbReference type="EMBL" id="TFK39521.1"/>
    </source>
</evidence>
<evidence type="ECO:0000313" key="7">
    <source>
        <dbReference type="Proteomes" id="UP000308652"/>
    </source>
</evidence>
<dbReference type="GO" id="GO:0016787">
    <property type="term" value="F:hydrolase activity"/>
    <property type="evidence" value="ECO:0007669"/>
    <property type="project" value="UniProtKB-KW"/>
</dbReference>
<dbReference type="InterPro" id="IPR006073">
    <property type="entry name" value="GTP-bd"/>
</dbReference>
<keyword evidence="1" id="KW-0479">Metal-binding</keyword>
<dbReference type="InterPro" id="IPR052279">
    <property type="entry name" value="EngB_GTPase"/>
</dbReference>
<feature type="domain" description="EngB-type G" evidence="5">
    <location>
        <begin position="59"/>
        <end position="242"/>
    </location>
</feature>
<sequence length="245" mass="26445">MSLASAIHHASRSATRISPIKLNTRTVSSATTAKVFANTGAAEFVAAAGSVNSIPKLHGLPEVIVTGRANVGKSTLLNAVLGRKALLHTSKKAGRTRALNFFRVGPQPGKLVVVDAPGYGARGRAEWGAVFEHYIQNRKELRRIYILFNAKHPINAFDTQMLEHLSKMLVTDRGTQPFTLQSVITKADCIPSEKAEEVITKMRKDIWGAAPLCLPPIITSAEMNPPFGIDVLRKNIADACALSKA</sequence>
<dbReference type="Proteomes" id="UP000308652">
    <property type="component" value="Unassembled WGS sequence"/>
</dbReference>
<dbReference type="EMBL" id="ML213599">
    <property type="protein sequence ID" value="TFK39521.1"/>
    <property type="molecule type" value="Genomic_DNA"/>
</dbReference>
<dbReference type="PANTHER" id="PTHR46498">
    <property type="entry name" value="GTP-BINDING PROTEIN 8"/>
    <property type="match status" value="1"/>
</dbReference>
<dbReference type="STRING" id="68775.A0A5C3MEE4"/>
<keyword evidence="6" id="KW-0378">Hydrolase</keyword>
<name>A0A5C3MEE4_9AGAR</name>
<keyword evidence="2" id="KW-0547">Nucleotide-binding</keyword>
<reference evidence="6 7" key="1">
    <citation type="journal article" date="2019" name="Nat. Ecol. Evol.">
        <title>Megaphylogeny resolves global patterns of mushroom evolution.</title>
        <authorList>
            <person name="Varga T."/>
            <person name="Krizsan K."/>
            <person name="Foldi C."/>
            <person name="Dima B."/>
            <person name="Sanchez-Garcia M."/>
            <person name="Sanchez-Ramirez S."/>
            <person name="Szollosi G.J."/>
            <person name="Szarkandi J.G."/>
            <person name="Papp V."/>
            <person name="Albert L."/>
            <person name="Andreopoulos W."/>
            <person name="Angelini C."/>
            <person name="Antonin V."/>
            <person name="Barry K.W."/>
            <person name="Bougher N.L."/>
            <person name="Buchanan P."/>
            <person name="Buyck B."/>
            <person name="Bense V."/>
            <person name="Catcheside P."/>
            <person name="Chovatia M."/>
            <person name="Cooper J."/>
            <person name="Damon W."/>
            <person name="Desjardin D."/>
            <person name="Finy P."/>
            <person name="Geml J."/>
            <person name="Haridas S."/>
            <person name="Hughes K."/>
            <person name="Justo A."/>
            <person name="Karasinski D."/>
            <person name="Kautmanova I."/>
            <person name="Kiss B."/>
            <person name="Kocsube S."/>
            <person name="Kotiranta H."/>
            <person name="LaButti K.M."/>
            <person name="Lechner B.E."/>
            <person name="Liimatainen K."/>
            <person name="Lipzen A."/>
            <person name="Lukacs Z."/>
            <person name="Mihaltcheva S."/>
            <person name="Morgado L.N."/>
            <person name="Niskanen T."/>
            <person name="Noordeloos M.E."/>
            <person name="Ohm R.A."/>
            <person name="Ortiz-Santana B."/>
            <person name="Ovrebo C."/>
            <person name="Racz N."/>
            <person name="Riley R."/>
            <person name="Savchenko A."/>
            <person name="Shiryaev A."/>
            <person name="Soop K."/>
            <person name="Spirin V."/>
            <person name="Szebenyi C."/>
            <person name="Tomsovsky M."/>
            <person name="Tulloss R.E."/>
            <person name="Uehling J."/>
            <person name="Grigoriev I.V."/>
            <person name="Vagvolgyi C."/>
            <person name="Papp T."/>
            <person name="Martin F.M."/>
            <person name="Miettinen O."/>
            <person name="Hibbett D.S."/>
            <person name="Nagy L.G."/>
        </authorList>
    </citation>
    <scope>NUCLEOTIDE SEQUENCE [LARGE SCALE GENOMIC DNA]</scope>
    <source>
        <strain evidence="6 7">CBS 166.37</strain>
    </source>
</reference>
<protein>
    <submittedName>
        <fullName evidence="6">P-loop containing nucleoside triphosphate hydrolase protein</fullName>
    </submittedName>
</protein>
<dbReference type="GO" id="GO:0005739">
    <property type="term" value="C:mitochondrion"/>
    <property type="evidence" value="ECO:0007669"/>
    <property type="project" value="TreeGrafter"/>
</dbReference>
<dbReference type="GO" id="GO:0005525">
    <property type="term" value="F:GTP binding"/>
    <property type="evidence" value="ECO:0007669"/>
    <property type="project" value="UniProtKB-KW"/>
</dbReference>
<organism evidence="6 7">
    <name type="scientific">Crucibulum laeve</name>
    <dbReference type="NCBI Taxonomy" id="68775"/>
    <lineage>
        <taxon>Eukaryota</taxon>
        <taxon>Fungi</taxon>
        <taxon>Dikarya</taxon>
        <taxon>Basidiomycota</taxon>
        <taxon>Agaricomycotina</taxon>
        <taxon>Agaricomycetes</taxon>
        <taxon>Agaricomycetidae</taxon>
        <taxon>Agaricales</taxon>
        <taxon>Agaricineae</taxon>
        <taxon>Nidulariaceae</taxon>
        <taxon>Crucibulum</taxon>
    </lineage>
</organism>
<dbReference type="PROSITE" id="PS51706">
    <property type="entry name" value="G_ENGB"/>
    <property type="match status" value="1"/>
</dbReference>
<dbReference type="Gene3D" id="3.40.50.300">
    <property type="entry name" value="P-loop containing nucleotide triphosphate hydrolases"/>
    <property type="match status" value="1"/>
</dbReference>
<dbReference type="InterPro" id="IPR027417">
    <property type="entry name" value="P-loop_NTPase"/>
</dbReference>